<sequence length="148" mass="16338">MHESIKPKNSPYCSRSSGCSGFAISCNGGAVRSKVMNKLVDVPFLPFRISYDYLHLRCTCHEVPPGLSVNAGQRERDEVHARGRGGAQRWEAREVARRGDVGHAVAALGESLGELQVREQVAEREPRDDHYAQRRGCRSGVHGAIRSN</sequence>
<proteinExistence type="predicted"/>
<dbReference type="Gramene" id="TuG1812G0500004821.01.T01">
    <property type="protein sequence ID" value="TuG1812G0500004821.01.T01"/>
    <property type="gene ID" value="TuG1812G0500004821.01"/>
</dbReference>
<keyword evidence="2" id="KW-1185">Reference proteome</keyword>
<accession>A0A8R7UKL5</accession>
<reference evidence="1" key="3">
    <citation type="submission" date="2022-06" db="UniProtKB">
        <authorList>
            <consortium name="EnsemblPlants"/>
        </authorList>
    </citation>
    <scope>IDENTIFICATION</scope>
</reference>
<dbReference type="PROSITE" id="PS51257">
    <property type="entry name" value="PROKAR_LIPOPROTEIN"/>
    <property type="match status" value="1"/>
</dbReference>
<protein>
    <submittedName>
        <fullName evidence="1">Uncharacterized protein</fullName>
    </submittedName>
</protein>
<name>A0A8R7UKL5_TRIUA</name>
<dbReference type="Proteomes" id="UP000015106">
    <property type="component" value="Chromosome 5"/>
</dbReference>
<dbReference type="AlphaFoldDB" id="A0A8R7UKL5"/>
<evidence type="ECO:0000313" key="2">
    <source>
        <dbReference type="Proteomes" id="UP000015106"/>
    </source>
</evidence>
<dbReference type="EnsemblPlants" id="TuG1812G0500004821.01.T01">
    <property type="protein sequence ID" value="TuG1812G0500004821.01.T01"/>
    <property type="gene ID" value="TuG1812G0500004821.01"/>
</dbReference>
<reference evidence="1" key="2">
    <citation type="submission" date="2018-03" db="EMBL/GenBank/DDBJ databases">
        <title>The Triticum urartu genome reveals the dynamic nature of wheat genome evolution.</title>
        <authorList>
            <person name="Ling H."/>
            <person name="Ma B."/>
            <person name="Shi X."/>
            <person name="Liu H."/>
            <person name="Dong L."/>
            <person name="Sun H."/>
            <person name="Cao Y."/>
            <person name="Gao Q."/>
            <person name="Zheng S."/>
            <person name="Li Y."/>
            <person name="Yu Y."/>
            <person name="Du H."/>
            <person name="Qi M."/>
            <person name="Li Y."/>
            <person name="Yu H."/>
            <person name="Cui Y."/>
            <person name="Wang N."/>
            <person name="Chen C."/>
            <person name="Wu H."/>
            <person name="Zhao Y."/>
            <person name="Zhang J."/>
            <person name="Li Y."/>
            <person name="Zhou W."/>
            <person name="Zhang B."/>
            <person name="Hu W."/>
            <person name="Eijk M."/>
            <person name="Tang J."/>
            <person name="Witsenboer H."/>
            <person name="Zhao S."/>
            <person name="Li Z."/>
            <person name="Zhang A."/>
            <person name="Wang D."/>
            <person name="Liang C."/>
        </authorList>
    </citation>
    <scope>NUCLEOTIDE SEQUENCE [LARGE SCALE GENOMIC DNA]</scope>
    <source>
        <strain evidence="1">cv. G1812</strain>
    </source>
</reference>
<reference evidence="2" key="1">
    <citation type="journal article" date="2013" name="Nature">
        <title>Draft genome of the wheat A-genome progenitor Triticum urartu.</title>
        <authorList>
            <person name="Ling H.Q."/>
            <person name="Zhao S."/>
            <person name="Liu D."/>
            <person name="Wang J."/>
            <person name="Sun H."/>
            <person name="Zhang C."/>
            <person name="Fan H."/>
            <person name="Li D."/>
            <person name="Dong L."/>
            <person name="Tao Y."/>
            <person name="Gao C."/>
            <person name="Wu H."/>
            <person name="Li Y."/>
            <person name="Cui Y."/>
            <person name="Guo X."/>
            <person name="Zheng S."/>
            <person name="Wang B."/>
            <person name="Yu K."/>
            <person name="Liang Q."/>
            <person name="Yang W."/>
            <person name="Lou X."/>
            <person name="Chen J."/>
            <person name="Feng M."/>
            <person name="Jian J."/>
            <person name="Zhang X."/>
            <person name="Luo G."/>
            <person name="Jiang Y."/>
            <person name="Liu J."/>
            <person name="Wang Z."/>
            <person name="Sha Y."/>
            <person name="Zhang B."/>
            <person name="Wu H."/>
            <person name="Tang D."/>
            <person name="Shen Q."/>
            <person name="Xue P."/>
            <person name="Zou S."/>
            <person name="Wang X."/>
            <person name="Liu X."/>
            <person name="Wang F."/>
            <person name="Yang Y."/>
            <person name="An X."/>
            <person name="Dong Z."/>
            <person name="Zhang K."/>
            <person name="Zhang X."/>
            <person name="Luo M.C."/>
            <person name="Dvorak J."/>
            <person name="Tong Y."/>
            <person name="Wang J."/>
            <person name="Yang H."/>
            <person name="Li Z."/>
            <person name="Wang D."/>
            <person name="Zhang A."/>
            <person name="Wang J."/>
        </authorList>
    </citation>
    <scope>NUCLEOTIDE SEQUENCE</scope>
    <source>
        <strain evidence="2">cv. G1812</strain>
    </source>
</reference>
<organism evidence="1 2">
    <name type="scientific">Triticum urartu</name>
    <name type="common">Red wild einkorn</name>
    <name type="synonym">Crithodium urartu</name>
    <dbReference type="NCBI Taxonomy" id="4572"/>
    <lineage>
        <taxon>Eukaryota</taxon>
        <taxon>Viridiplantae</taxon>
        <taxon>Streptophyta</taxon>
        <taxon>Embryophyta</taxon>
        <taxon>Tracheophyta</taxon>
        <taxon>Spermatophyta</taxon>
        <taxon>Magnoliopsida</taxon>
        <taxon>Liliopsida</taxon>
        <taxon>Poales</taxon>
        <taxon>Poaceae</taxon>
        <taxon>BOP clade</taxon>
        <taxon>Pooideae</taxon>
        <taxon>Triticodae</taxon>
        <taxon>Triticeae</taxon>
        <taxon>Triticinae</taxon>
        <taxon>Triticum</taxon>
    </lineage>
</organism>
<evidence type="ECO:0000313" key="1">
    <source>
        <dbReference type="EnsemblPlants" id="TuG1812G0500004821.01.T01"/>
    </source>
</evidence>